<keyword evidence="2" id="KW-1185">Reference proteome</keyword>
<dbReference type="InterPro" id="IPR027417">
    <property type="entry name" value="P-loop_NTPase"/>
</dbReference>
<evidence type="ECO:0000313" key="1">
    <source>
        <dbReference type="EMBL" id="ODG93826.1"/>
    </source>
</evidence>
<dbReference type="Proteomes" id="UP000094580">
    <property type="component" value="Unassembled WGS sequence"/>
</dbReference>
<evidence type="ECO:0008006" key="3">
    <source>
        <dbReference type="Google" id="ProtNLM"/>
    </source>
</evidence>
<dbReference type="EMBL" id="MDKC01000001">
    <property type="protein sequence ID" value="ODG93826.1"/>
    <property type="molecule type" value="Genomic_DNA"/>
</dbReference>
<name>A0ABX2ZVK4_9BACI</name>
<evidence type="ECO:0000313" key="2">
    <source>
        <dbReference type="Proteomes" id="UP000094580"/>
    </source>
</evidence>
<organism evidence="1 2">
    <name type="scientific">Gottfriedia luciferensis</name>
    <dbReference type="NCBI Taxonomy" id="178774"/>
    <lineage>
        <taxon>Bacteria</taxon>
        <taxon>Bacillati</taxon>
        <taxon>Bacillota</taxon>
        <taxon>Bacilli</taxon>
        <taxon>Bacillales</taxon>
        <taxon>Bacillaceae</taxon>
        <taxon>Gottfriedia</taxon>
    </lineage>
</organism>
<accession>A0ABX2ZVK4</accession>
<protein>
    <recommendedName>
        <fullName evidence="3">ATPase dynein-related AAA domain-containing protein</fullName>
    </recommendedName>
</protein>
<proteinExistence type="predicted"/>
<dbReference type="Gene3D" id="3.40.50.300">
    <property type="entry name" value="P-loop containing nucleotide triphosphate hydrolases"/>
    <property type="match status" value="1"/>
</dbReference>
<comment type="caution">
    <text evidence="1">The sequence shown here is derived from an EMBL/GenBank/DDBJ whole genome shotgun (WGS) entry which is preliminary data.</text>
</comment>
<dbReference type="SUPFAM" id="SSF52540">
    <property type="entry name" value="P-loop containing nucleoside triphosphate hydrolases"/>
    <property type="match status" value="1"/>
</dbReference>
<sequence length="642" mass="75201">MGEMTLKLKRALTQKLAKKIHNFLFLGKIVTERVVDQEKQSLLFYEDEDHIRFYVECLSPIPSKLKASFSTQDVLFVGTTANKNNESKIKPLIKSKKKDDIIDGLKKIFDSKLVMFRLEYANEVVTADLVEFFDGKRDTSYHLLPVIELRGEGKREEVENRLIKGSLPIHLPKYFNDFDQPEFVFYENRLYGNLFLKSMMNDISYLEKQNEVTFQDYDEDELKKSFIHLNHLIYFIPEKQWEELCKNFKKECKELIYTQDFTEKQAFPVEWSNDTENAFIERFYQNCLQQGLLYEKKDIINFHICCKFQALTILGGVSGTGKSQLARIYGETLGLEFGKELLFVPISPSYREHYDLLGYLNPTTGIYIDSETGLTKLLIEAEQFPHRMYMVIFDEMNLSQIEHWFSKFLSILEMPQDKRVITLFHDHNVVINQYYKPKVRIGNNIIFVGTVNFDETSSEFSLRLLDRVNIISLRSTSFINYAEKMNNENIYETVPQIYINAENYSNWTKKTLSASELTSDELKFFDEFNKIVEHSLSERIISPRMIKDLSNYLANIPTLPSHIQFERKEAIDLFVKQRVLTKVRGLFANLEELIGTGEGNEQEGLLNMVMKSNLGRSISDFEYSIKELKKKRKQLEIDGYVN</sequence>
<reference evidence="1 2" key="1">
    <citation type="submission" date="2016-07" db="EMBL/GenBank/DDBJ databases">
        <authorList>
            <person name="Townsley L."/>
            <person name="Shank E.A."/>
        </authorList>
    </citation>
    <scope>NUCLEOTIDE SEQUENCE [LARGE SCALE GENOMIC DNA]</scope>
    <source>
        <strain evidence="1 2">CH01</strain>
    </source>
</reference>
<gene>
    <name evidence="1" type="ORF">BED47_01260</name>
</gene>